<reference evidence="1" key="2">
    <citation type="submission" date="2022-01" db="EMBL/GenBank/DDBJ databases">
        <authorList>
            <person name="Yamashiro T."/>
            <person name="Shiraishi A."/>
            <person name="Satake H."/>
            <person name="Nakayama K."/>
        </authorList>
    </citation>
    <scope>NUCLEOTIDE SEQUENCE</scope>
</reference>
<keyword evidence="2" id="KW-1185">Reference proteome</keyword>
<name>A0ABQ5DF23_9ASTR</name>
<reference evidence="1" key="1">
    <citation type="journal article" date="2022" name="Int. J. Mol. Sci.">
        <title>Draft Genome of Tanacetum Coccineum: Genomic Comparison of Closely Related Tanacetum-Family Plants.</title>
        <authorList>
            <person name="Yamashiro T."/>
            <person name="Shiraishi A."/>
            <person name="Nakayama K."/>
            <person name="Satake H."/>
        </authorList>
    </citation>
    <scope>NUCLEOTIDE SEQUENCE</scope>
</reference>
<evidence type="ECO:0000313" key="2">
    <source>
        <dbReference type="Proteomes" id="UP001151760"/>
    </source>
</evidence>
<comment type="caution">
    <text evidence="1">The sequence shown here is derived from an EMBL/GenBank/DDBJ whole genome shotgun (WGS) entry which is preliminary data.</text>
</comment>
<evidence type="ECO:0000313" key="1">
    <source>
        <dbReference type="EMBL" id="GJT35684.1"/>
    </source>
</evidence>
<protein>
    <submittedName>
        <fullName evidence="1">Uncharacterized protein</fullName>
    </submittedName>
</protein>
<dbReference type="Proteomes" id="UP001151760">
    <property type="component" value="Unassembled WGS sequence"/>
</dbReference>
<proteinExistence type="predicted"/>
<dbReference type="EMBL" id="BQNB010015071">
    <property type="protein sequence ID" value="GJT35684.1"/>
    <property type="molecule type" value="Genomic_DNA"/>
</dbReference>
<organism evidence="1 2">
    <name type="scientific">Tanacetum coccineum</name>
    <dbReference type="NCBI Taxonomy" id="301880"/>
    <lineage>
        <taxon>Eukaryota</taxon>
        <taxon>Viridiplantae</taxon>
        <taxon>Streptophyta</taxon>
        <taxon>Embryophyta</taxon>
        <taxon>Tracheophyta</taxon>
        <taxon>Spermatophyta</taxon>
        <taxon>Magnoliopsida</taxon>
        <taxon>eudicotyledons</taxon>
        <taxon>Gunneridae</taxon>
        <taxon>Pentapetalae</taxon>
        <taxon>asterids</taxon>
        <taxon>campanulids</taxon>
        <taxon>Asterales</taxon>
        <taxon>Asteraceae</taxon>
        <taxon>Asteroideae</taxon>
        <taxon>Anthemideae</taxon>
        <taxon>Anthemidinae</taxon>
        <taxon>Tanacetum</taxon>
    </lineage>
</organism>
<sequence>MNILHTHAVIVDVPSELPKVSLVNASLKKLKFHLTQFDSVVKMRTTPNALEEGEWGVFKDQFDSIKQTRVRHKEQCDSLINKLNLKSVENEDLKAQIQDKVSVITSLKNDFAKLKGKEIVENVVHIPSVTTIAPGMFKLDLVPLPPRLLQNRDVHIDYLRQLNLQEQANTLSECD</sequence>
<gene>
    <name evidence="1" type="ORF">Tco_0926103</name>
</gene>
<accession>A0ABQ5DF23</accession>